<keyword evidence="6 11" id="KW-0472">Membrane</keyword>
<dbReference type="VEuPathDB" id="FungiDB:BO71DRAFT_468882"/>
<dbReference type="EMBL" id="KZ825828">
    <property type="protein sequence ID" value="PYH97138.1"/>
    <property type="molecule type" value="Genomic_DNA"/>
</dbReference>
<dbReference type="OrthoDB" id="3222at2759"/>
<feature type="region of interest" description="Disordered" evidence="10">
    <location>
        <begin position="296"/>
        <end position="339"/>
    </location>
</feature>
<keyword evidence="5 11" id="KW-1133">Transmembrane helix</keyword>
<keyword evidence="13" id="KW-1185">Reference proteome</keyword>
<dbReference type="InterPro" id="IPR000425">
    <property type="entry name" value="MIP"/>
</dbReference>
<sequence>MNVQRWFSSKRRNGTAPVVTSTGSQLPMLHLADTSRNNFIAVVGEFVGTFLFLFFAFAGTQAANTPKPAAGAPPNTSNLLYSSLCFGFSLMVNVWAFYRVTGGLFNPSVTLALCLVGGLSPIRGAFVFGTQLVAGIAAAGVVSALFPGPLNVGTRLGGGTSISQGLFIEMFLTAQLVFVIIMLAVVKHKSTFLAPVGIGMVFFVTQMVVGDFYTGGSLNPARSLGPDVINRSFPGYHWIYWVGPLLGSLLACGFFTFLRYFQYHTVNPGQDFNEWEAKNGPGSWDVSMHRPSFFSESTVLESPEGRPSHPTPRHSHGPSSHGPSNSHGGGPVPHGPEQV</sequence>
<dbReference type="Gene3D" id="1.20.1080.10">
    <property type="entry name" value="Glycerol uptake facilitator protein"/>
    <property type="match status" value="1"/>
</dbReference>
<accession>A0A319E8V0</accession>
<dbReference type="Pfam" id="PF00230">
    <property type="entry name" value="MIP"/>
    <property type="match status" value="1"/>
</dbReference>
<comment type="subcellular location">
    <subcellularLocation>
        <location evidence="1">Membrane</location>
        <topology evidence="1">Multi-pass membrane protein</topology>
    </subcellularLocation>
</comment>
<evidence type="ECO:0000256" key="5">
    <source>
        <dbReference type="ARBA" id="ARBA00022989"/>
    </source>
</evidence>
<organism evidence="12 13">
    <name type="scientific">Aspergillus ellipticus CBS 707.79</name>
    <dbReference type="NCBI Taxonomy" id="1448320"/>
    <lineage>
        <taxon>Eukaryota</taxon>
        <taxon>Fungi</taxon>
        <taxon>Dikarya</taxon>
        <taxon>Ascomycota</taxon>
        <taxon>Pezizomycotina</taxon>
        <taxon>Eurotiomycetes</taxon>
        <taxon>Eurotiomycetidae</taxon>
        <taxon>Eurotiales</taxon>
        <taxon>Aspergillaceae</taxon>
        <taxon>Aspergillus</taxon>
        <taxon>Aspergillus subgen. Circumdati</taxon>
    </lineage>
</organism>
<feature type="transmembrane region" description="Helical" evidence="11">
    <location>
        <begin position="126"/>
        <end position="146"/>
    </location>
</feature>
<proteinExistence type="inferred from homology"/>
<dbReference type="InterPro" id="IPR023271">
    <property type="entry name" value="Aquaporin-like"/>
</dbReference>
<evidence type="ECO:0000256" key="4">
    <source>
        <dbReference type="ARBA" id="ARBA00022737"/>
    </source>
</evidence>
<evidence type="ECO:0000256" key="2">
    <source>
        <dbReference type="ARBA" id="ARBA00006175"/>
    </source>
</evidence>
<keyword evidence="9" id="KW-0813">Transport</keyword>
<dbReference type="Proteomes" id="UP000247810">
    <property type="component" value="Unassembled WGS sequence"/>
</dbReference>
<name>A0A319E8V0_9EURO</name>
<dbReference type="GO" id="GO:0015250">
    <property type="term" value="F:water channel activity"/>
    <property type="evidence" value="ECO:0007669"/>
    <property type="project" value="TreeGrafter"/>
</dbReference>
<comment type="similarity">
    <text evidence="2 9">Belongs to the MIP/aquaporin (TC 1.A.8) family.</text>
</comment>
<evidence type="ECO:0000256" key="11">
    <source>
        <dbReference type="SAM" id="Phobius"/>
    </source>
</evidence>
<gene>
    <name evidence="12" type="ORF">BO71DRAFT_468882</name>
</gene>
<dbReference type="PANTHER" id="PTHR19139:SF199">
    <property type="entry name" value="MIP17260P"/>
    <property type="match status" value="1"/>
</dbReference>
<evidence type="ECO:0000256" key="6">
    <source>
        <dbReference type="ARBA" id="ARBA00023136"/>
    </source>
</evidence>
<feature type="transmembrane region" description="Helical" evidence="11">
    <location>
        <begin position="104"/>
        <end position="119"/>
    </location>
</feature>
<keyword evidence="3 9" id="KW-0812">Transmembrane</keyword>
<feature type="compositionally biased region" description="Low complexity" evidence="10">
    <location>
        <begin position="317"/>
        <end position="326"/>
    </location>
</feature>
<evidence type="ECO:0000256" key="10">
    <source>
        <dbReference type="SAM" id="MobiDB-lite"/>
    </source>
</evidence>
<feature type="transmembrane region" description="Helical" evidence="11">
    <location>
        <begin position="166"/>
        <end position="185"/>
    </location>
</feature>
<dbReference type="FunFam" id="1.20.1080.10:FF:000024">
    <property type="entry name" value="MIP aquaporin (Eurofung)"/>
    <property type="match status" value="1"/>
</dbReference>
<dbReference type="STRING" id="1448320.A0A319E8V0"/>
<evidence type="ECO:0000256" key="1">
    <source>
        <dbReference type="ARBA" id="ARBA00004141"/>
    </source>
</evidence>
<feature type="transmembrane region" description="Helical" evidence="11">
    <location>
        <begin position="238"/>
        <end position="258"/>
    </location>
</feature>
<evidence type="ECO:0000256" key="8">
    <source>
        <dbReference type="ARBA" id="ARBA00034651"/>
    </source>
</evidence>
<reference evidence="12 13" key="1">
    <citation type="submission" date="2018-02" db="EMBL/GenBank/DDBJ databases">
        <title>The genomes of Aspergillus section Nigri reveals drivers in fungal speciation.</title>
        <authorList>
            <consortium name="DOE Joint Genome Institute"/>
            <person name="Vesth T.C."/>
            <person name="Nybo J."/>
            <person name="Theobald S."/>
            <person name="Brandl J."/>
            <person name="Frisvad J.C."/>
            <person name="Nielsen K.F."/>
            <person name="Lyhne E.K."/>
            <person name="Kogle M.E."/>
            <person name="Kuo A."/>
            <person name="Riley R."/>
            <person name="Clum A."/>
            <person name="Nolan M."/>
            <person name="Lipzen A."/>
            <person name="Salamov A."/>
            <person name="Henrissat B."/>
            <person name="Wiebenga A."/>
            <person name="De vries R.P."/>
            <person name="Grigoriev I.V."/>
            <person name="Mortensen U.H."/>
            <person name="Andersen M.R."/>
            <person name="Baker S.E."/>
        </authorList>
    </citation>
    <scope>NUCLEOTIDE SEQUENCE [LARGE SCALE GENOMIC DNA]</scope>
    <source>
        <strain evidence="12 13">CBS 707.79</strain>
    </source>
</reference>
<evidence type="ECO:0000256" key="9">
    <source>
        <dbReference type="RuleBase" id="RU000477"/>
    </source>
</evidence>
<dbReference type="PRINTS" id="PR00783">
    <property type="entry name" value="MINTRINSICP"/>
</dbReference>
<dbReference type="InterPro" id="IPR034294">
    <property type="entry name" value="Aquaporin_transptr"/>
</dbReference>
<dbReference type="PANTHER" id="PTHR19139">
    <property type="entry name" value="AQUAPORIN TRANSPORTER"/>
    <property type="match status" value="1"/>
</dbReference>
<keyword evidence="7" id="KW-0325">Glycoprotein</keyword>
<evidence type="ECO:0000313" key="12">
    <source>
        <dbReference type="EMBL" id="PYH97138.1"/>
    </source>
</evidence>
<protein>
    <submittedName>
        <fullName evidence="12">Aquaporin-like protein</fullName>
    </submittedName>
</protein>
<evidence type="ECO:0000256" key="7">
    <source>
        <dbReference type="ARBA" id="ARBA00023180"/>
    </source>
</evidence>
<feature type="transmembrane region" description="Helical" evidence="11">
    <location>
        <begin position="192"/>
        <end position="213"/>
    </location>
</feature>
<feature type="transmembrane region" description="Helical" evidence="11">
    <location>
        <begin position="39"/>
        <end position="58"/>
    </location>
</feature>
<evidence type="ECO:0000256" key="3">
    <source>
        <dbReference type="ARBA" id="ARBA00022692"/>
    </source>
</evidence>
<dbReference type="AlphaFoldDB" id="A0A319E8V0"/>
<keyword evidence="4" id="KW-0677">Repeat</keyword>
<comment type="catalytic activity">
    <reaction evidence="8">
        <text>H2O(in) = H2O(out)</text>
        <dbReference type="Rhea" id="RHEA:29667"/>
        <dbReference type="ChEBI" id="CHEBI:15377"/>
    </reaction>
</comment>
<dbReference type="SUPFAM" id="SSF81338">
    <property type="entry name" value="Aquaporin-like"/>
    <property type="match status" value="1"/>
</dbReference>
<dbReference type="GO" id="GO:0005886">
    <property type="term" value="C:plasma membrane"/>
    <property type="evidence" value="ECO:0007669"/>
    <property type="project" value="TreeGrafter"/>
</dbReference>
<evidence type="ECO:0000313" key="13">
    <source>
        <dbReference type="Proteomes" id="UP000247810"/>
    </source>
</evidence>